<dbReference type="SUPFAM" id="SSF81296">
    <property type="entry name" value="E set domains"/>
    <property type="match status" value="1"/>
</dbReference>
<evidence type="ECO:0000256" key="3">
    <source>
        <dbReference type="ARBA" id="ARBA00011245"/>
    </source>
</evidence>
<evidence type="ECO:0000313" key="9">
    <source>
        <dbReference type="EMBL" id="ORE04078.1"/>
    </source>
</evidence>
<protein>
    <recommendedName>
        <fullName evidence="4">Phosphatidylglycerol/phosphatidylinositol transfer protein</fullName>
    </recommendedName>
</protein>
<dbReference type="PANTHER" id="PTHR11306">
    <property type="entry name" value="NIEMANN PICK TYPE C2 PROTEIN NPC2-RELATED"/>
    <property type="match status" value="1"/>
</dbReference>
<gene>
    <name evidence="9" type="ORF">BCV72DRAFT_212024</name>
</gene>
<comment type="similarity">
    <text evidence="2">Belongs to the NPC2 family.</text>
</comment>
<evidence type="ECO:0000256" key="5">
    <source>
        <dbReference type="ARBA" id="ARBA00022448"/>
    </source>
</evidence>
<dbReference type="InterPro" id="IPR036846">
    <property type="entry name" value="GM2-AP_sf"/>
</dbReference>
<keyword evidence="7" id="KW-0445">Lipid transport</keyword>
<evidence type="ECO:0000256" key="7">
    <source>
        <dbReference type="ARBA" id="ARBA00023055"/>
    </source>
</evidence>
<dbReference type="PANTHER" id="PTHR11306:SF0">
    <property type="entry name" value="PHOSPHATIDYLGLYCEROL_PHOSPHATIDYLINOSITOL TRANSFER PROTEIN"/>
    <property type="match status" value="1"/>
</dbReference>
<dbReference type="InterPro" id="IPR039670">
    <property type="entry name" value="NPC2-like"/>
</dbReference>
<dbReference type="SMART" id="SM00737">
    <property type="entry name" value="ML"/>
    <property type="match status" value="1"/>
</dbReference>
<dbReference type="AlphaFoldDB" id="A0A1X0QWI0"/>
<feature type="domain" description="MD-2-related lipid-recognition" evidence="8">
    <location>
        <begin position="1"/>
        <end position="110"/>
    </location>
</feature>
<organism evidence="9">
    <name type="scientific">Rhizopus microsporus var. microsporus</name>
    <dbReference type="NCBI Taxonomy" id="86635"/>
    <lineage>
        <taxon>Eukaryota</taxon>
        <taxon>Fungi</taxon>
        <taxon>Fungi incertae sedis</taxon>
        <taxon>Mucoromycota</taxon>
        <taxon>Mucoromycotina</taxon>
        <taxon>Mucoromycetes</taxon>
        <taxon>Mucorales</taxon>
        <taxon>Mucorineae</taxon>
        <taxon>Rhizopodaceae</taxon>
        <taxon>Rhizopus</taxon>
    </lineage>
</organism>
<dbReference type="Proteomes" id="UP000242414">
    <property type="component" value="Unassembled WGS sequence"/>
</dbReference>
<evidence type="ECO:0000259" key="8">
    <source>
        <dbReference type="SMART" id="SM00737"/>
    </source>
</evidence>
<dbReference type="GO" id="GO:0015918">
    <property type="term" value="P:sterol transport"/>
    <property type="evidence" value="ECO:0007669"/>
    <property type="project" value="InterPro"/>
</dbReference>
<keyword evidence="6" id="KW-0732">Signal</keyword>
<dbReference type="OrthoDB" id="6409159at2759"/>
<name>A0A1X0QWI0_RHIZD</name>
<keyword evidence="5" id="KW-0813">Transport</keyword>
<comment type="function">
    <text evidence="1">Catalyzes the intermembrane transfer of phosphatidylglycerol and phosphatidylinositol.</text>
</comment>
<dbReference type="InterPro" id="IPR014756">
    <property type="entry name" value="Ig_E-set"/>
</dbReference>
<dbReference type="GO" id="GO:0032934">
    <property type="term" value="F:sterol binding"/>
    <property type="evidence" value="ECO:0007669"/>
    <property type="project" value="InterPro"/>
</dbReference>
<dbReference type="Gene3D" id="2.70.220.10">
    <property type="entry name" value="Ganglioside GM2 activator"/>
    <property type="match status" value="1"/>
</dbReference>
<evidence type="ECO:0000256" key="2">
    <source>
        <dbReference type="ARBA" id="ARBA00006370"/>
    </source>
</evidence>
<dbReference type="EMBL" id="KV921982">
    <property type="protein sequence ID" value="ORE04078.1"/>
    <property type="molecule type" value="Genomic_DNA"/>
</dbReference>
<dbReference type="Pfam" id="PF02221">
    <property type="entry name" value="E1_DerP2_DerF2"/>
    <property type="match status" value="1"/>
</dbReference>
<comment type="subunit">
    <text evidence="3">Monomer.</text>
</comment>
<feature type="non-terminal residue" evidence="9">
    <location>
        <position position="1"/>
    </location>
</feature>
<evidence type="ECO:0000256" key="4">
    <source>
        <dbReference type="ARBA" id="ARBA00016056"/>
    </source>
</evidence>
<dbReference type="VEuPathDB" id="FungiDB:BCV72DRAFT_212024"/>
<dbReference type="InterPro" id="IPR003172">
    <property type="entry name" value="ML_dom"/>
</dbReference>
<proteinExistence type="inferred from homology"/>
<evidence type="ECO:0000256" key="6">
    <source>
        <dbReference type="ARBA" id="ARBA00022729"/>
    </source>
</evidence>
<reference evidence="9" key="1">
    <citation type="journal article" date="2016" name="Proc. Natl. Acad. Sci. U.S.A.">
        <title>Lipid metabolic changes in an early divergent fungus govern the establishment of a mutualistic symbiosis with endobacteria.</title>
        <authorList>
            <person name="Lastovetsky O.A."/>
            <person name="Gaspar M.L."/>
            <person name="Mondo S.J."/>
            <person name="LaButti K.M."/>
            <person name="Sandor L."/>
            <person name="Grigoriev I.V."/>
            <person name="Henry S.A."/>
            <person name="Pawlowska T.E."/>
        </authorList>
    </citation>
    <scope>NUCLEOTIDE SEQUENCE [LARGE SCALE GENOMIC DNA]</scope>
    <source>
        <strain evidence="9">ATCC 52814</strain>
    </source>
</reference>
<accession>A0A1X0QWI0</accession>
<evidence type="ECO:0000256" key="1">
    <source>
        <dbReference type="ARBA" id="ARBA00002053"/>
    </source>
</evidence>
<sequence>SIEYFRISPDPLVRGERLIVDFKGNLSEQVMNGAAIDVKVKYGILQVLKQTFNFCEWAEVVNEHCPFPEGQLEIHKQLDIPKEIPSGMYSLRAEVKLAENKRVTCLIGSTHLS</sequence>